<dbReference type="SMART" id="SM00866">
    <property type="entry name" value="UTRA"/>
    <property type="match status" value="1"/>
</dbReference>
<dbReference type="InterPro" id="IPR011663">
    <property type="entry name" value="UTRA"/>
</dbReference>
<evidence type="ECO:0000256" key="2">
    <source>
        <dbReference type="ARBA" id="ARBA00023125"/>
    </source>
</evidence>
<dbReference type="PANTHER" id="PTHR44846">
    <property type="entry name" value="MANNOSYL-D-GLYCERATE TRANSPORT/METABOLISM SYSTEM REPRESSOR MNGR-RELATED"/>
    <property type="match status" value="1"/>
</dbReference>
<dbReference type="PRINTS" id="PR00035">
    <property type="entry name" value="HTHGNTR"/>
</dbReference>
<dbReference type="RefSeq" id="WP_390198526.1">
    <property type="nucleotide sequence ID" value="NZ_JBHSDV010000002.1"/>
</dbReference>
<keyword evidence="1" id="KW-0805">Transcription regulation</keyword>
<dbReference type="Gene3D" id="3.40.1410.10">
    <property type="entry name" value="Chorismate lyase-like"/>
    <property type="match status" value="1"/>
</dbReference>
<dbReference type="PROSITE" id="PS50949">
    <property type="entry name" value="HTH_GNTR"/>
    <property type="match status" value="1"/>
</dbReference>
<dbReference type="Gene3D" id="1.10.10.10">
    <property type="entry name" value="Winged helix-like DNA-binding domain superfamily/Winged helix DNA-binding domain"/>
    <property type="match status" value="1"/>
</dbReference>
<dbReference type="Pfam" id="PF00392">
    <property type="entry name" value="GntR"/>
    <property type="match status" value="1"/>
</dbReference>
<name>A0ABV8VV78_9BACI</name>
<dbReference type="Proteomes" id="UP001595880">
    <property type="component" value="Unassembled WGS sequence"/>
</dbReference>
<evidence type="ECO:0000313" key="5">
    <source>
        <dbReference type="EMBL" id="MFC4387885.1"/>
    </source>
</evidence>
<dbReference type="Pfam" id="PF07702">
    <property type="entry name" value="UTRA"/>
    <property type="match status" value="1"/>
</dbReference>
<dbReference type="SMART" id="SM00345">
    <property type="entry name" value="HTH_GNTR"/>
    <property type="match status" value="1"/>
</dbReference>
<evidence type="ECO:0000256" key="3">
    <source>
        <dbReference type="ARBA" id="ARBA00023163"/>
    </source>
</evidence>
<dbReference type="PANTHER" id="PTHR44846:SF17">
    <property type="entry name" value="GNTR-FAMILY TRANSCRIPTIONAL REGULATOR"/>
    <property type="match status" value="1"/>
</dbReference>
<dbReference type="SUPFAM" id="SSF46785">
    <property type="entry name" value="Winged helix' DNA-binding domain"/>
    <property type="match status" value="1"/>
</dbReference>
<protein>
    <submittedName>
        <fullName evidence="5">GntR family transcriptional regulator</fullName>
    </submittedName>
</protein>
<dbReference type="InterPro" id="IPR000524">
    <property type="entry name" value="Tscrpt_reg_HTH_GntR"/>
</dbReference>
<organism evidence="5 6">
    <name type="scientific">Gracilibacillus marinus</name>
    <dbReference type="NCBI Taxonomy" id="630535"/>
    <lineage>
        <taxon>Bacteria</taxon>
        <taxon>Bacillati</taxon>
        <taxon>Bacillota</taxon>
        <taxon>Bacilli</taxon>
        <taxon>Bacillales</taxon>
        <taxon>Bacillaceae</taxon>
        <taxon>Gracilibacillus</taxon>
    </lineage>
</organism>
<evidence type="ECO:0000259" key="4">
    <source>
        <dbReference type="PROSITE" id="PS50949"/>
    </source>
</evidence>
<evidence type="ECO:0000313" key="6">
    <source>
        <dbReference type="Proteomes" id="UP001595880"/>
    </source>
</evidence>
<proteinExistence type="predicted"/>
<accession>A0ABV8VV78</accession>
<keyword evidence="3" id="KW-0804">Transcription</keyword>
<sequence>MKPSYVLIRDQLLQSIHDGRLKPGEKLPSEIEMAKKFEVSRETFRSAVKLLEKEGRLVVKRGAGTFVVKPLPHIPNRLEKLDSVTQMILSAGLREGERQESIRLATCRKEWAEVLELKEGDPVIVNERIRTANGEPTVVSVNIIPEHIIGKDILNQKIIGSLFAYLEEKCGIYITSADAELHVPLHTDRHCQKLLIRPETTVLMMKQLHYNQSNEPVLYSMDYFRNDVFQFTIRRVRDE</sequence>
<dbReference type="InterPro" id="IPR028978">
    <property type="entry name" value="Chorismate_lyase_/UTRA_dom_sf"/>
</dbReference>
<dbReference type="InterPro" id="IPR050679">
    <property type="entry name" value="Bact_HTH_transcr_reg"/>
</dbReference>
<comment type="caution">
    <text evidence="5">The sequence shown here is derived from an EMBL/GenBank/DDBJ whole genome shotgun (WGS) entry which is preliminary data.</text>
</comment>
<dbReference type="CDD" id="cd07377">
    <property type="entry name" value="WHTH_GntR"/>
    <property type="match status" value="1"/>
</dbReference>
<dbReference type="InterPro" id="IPR036388">
    <property type="entry name" value="WH-like_DNA-bd_sf"/>
</dbReference>
<reference evidence="6" key="1">
    <citation type="journal article" date="2019" name="Int. J. Syst. Evol. Microbiol.">
        <title>The Global Catalogue of Microorganisms (GCM) 10K type strain sequencing project: providing services to taxonomists for standard genome sequencing and annotation.</title>
        <authorList>
            <consortium name="The Broad Institute Genomics Platform"/>
            <consortium name="The Broad Institute Genome Sequencing Center for Infectious Disease"/>
            <person name="Wu L."/>
            <person name="Ma J."/>
        </authorList>
    </citation>
    <scope>NUCLEOTIDE SEQUENCE [LARGE SCALE GENOMIC DNA]</scope>
    <source>
        <strain evidence="6">KACC 14058</strain>
    </source>
</reference>
<gene>
    <name evidence="5" type="ORF">ACFOZ1_08680</name>
</gene>
<keyword evidence="2" id="KW-0238">DNA-binding</keyword>
<dbReference type="SUPFAM" id="SSF64288">
    <property type="entry name" value="Chorismate lyase-like"/>
    <property type="match status" value="1"/>
</dbReference>
<feature type="domain" description="HTH gntR-type" evidence="4">
    <location>
        <begin position="2"/>
        <end position="70"/>
    </location>
</feature>
<evidence type="ECO:0000256" key="1">
    <source>
        <dbReference type="ARBA" id="ARBA00023015"/>
    </source>
</evidence>
<dbReference type="InterPro" id="IPR036390">
    <property type="entry name" value="WH_DNA-bd_sf"/>
</dbReference>
<dbReference type="EMBL" id="JBHSDV010000002">
    <property type="protein sequence ID" value="MFC4387885.1"/>
    <property type="molecule type" value="Genomic_DNA"/>
</dbReference>
<keyword evidence="6" id="KW-1185">Reference proteome</keyword>